<dbReference type="GeneID" id="26135597"/>
<dbReference type="OMA" id="HYDDVWH"/>
<organism evidence="1 2">
    <name type="scientific">Thermococcus barophilus</name>
    <dbReference type="NCBI Taxonomy" id="55802"/>
    <lineage>
        <taxon>Archaea</taxon>
        <taxon>Methanobacteriati</taxon>
        <taxon>Methanobacteriota</taxon>
        <taxon>Thermococci</taxon>
        <taxon>Thermococcales</taxon>
        <taxon>Thermococcaceae</taxon>
        <taxon>Thermococcus</taxon>
    </lineage>
</organism>
<dbReference type="PATRIC" id="fig|55802.8.peg.298"/>
<sequence>MTAIIKKDVNKFVKELKKHYSDVWKIPSSRYLDNPDFIVVDPRTGKKVKISFVALDDGETVSIVYDDLS</sequence>
<name>A0A0S1X905_THEBA</name>
<dbReference type="AlphaFoldDB" id="A0A0S1X905"/>
<gene>
    <name evidence="1" type="ORF">TBCH5v1_0302</name>
</gene>
<evidence type="ECO:0000313" key="2">
    <source>
        <dbReference type="Proteomes" id="UP000066042"/>
    </source>
</evidence>
<accession>A0A0S1X905</accession>
<proteinExistence type="predicted"/>
<dbReference type="GeneID" id="10040572"/>
<dbReference type="Proteomes" id="UP000066042">
    <property type="component" value="Chromosome"/>
</dbReference>
<dbReference type="RefSeq" id="WP_013466529.1">
    <property type="nucleotide sequence ID" value="NZ_CP013050.1"/>
</dbReference>
<dbReference type="EMBL" id="CP013050">
    <property type="protein sequence ID" value="ALM74278.1"/>
    <property type="molecule type" value="Genomic_DNA"/>
</dbReference>
<evidence type="ECO:0000313" key="1">
    <source>
        <dbReference type="EMBL" id="ALM74278.1"/>
    </source>
</evidence>
<reference evidence="1 2" key="1">
    <citation type="journal article" date="2016" name="Genome Announc.">
        <title>Complete genome sequence of the hyperthermophilic and piezophilic archaeon Thermococcus barophilus Ch5, capable of growth at the expense of hydrogenogenesis from carbon monoxide and formate.</title>
        <authorList>
            <person name="Oger P."/>
            <person name="Sokolova T.G."/>
            <person name="Kozhevnikova D.A."/>
            <person name="Taranov E.A."/>
            <person name="Vannier P."/>
            <person name="Lee H.S."/>
            <person name="Kwon K.K."/>
            <person name="Kang S.G."/>
            <person name="Lee J.H."/>
            <person name="Bonch-Osmolovskaya E.A."/>
            <person name="Lebedinsky A.V."/>
        </authorList>
    </citation>
    <scope>NUCLEOTIDE SEQUENCE [LARGE SCALE GENOMIC DNA]</scope>
    <source>
        <strain evidence="2">Ch5</strain>
    </source>
</reference>
<protein>
    <submittedName>
        <fullName evidence="1">Uncharacterized protein</fullName>
    </submittedName>
</protein>
<dbReference type="STRING" id="55802.TBCH5v1_0302"/>